<dbReference type="EMBL" id="CAJOBF010000646">
    <property type="protein sequence ID" value="CAF3848666.1"/>
    <property type="molecule type" value="Genomic_DNA"/>
</dbReference>
<dbReference type="Proteomes" id="UP000663887">
    <property type="component" value="Unassembled WGS sequence"/>
</dbReference>
<protein>
    <recommendedName>
        <fullName evidence="3">NADP-dependent oxidoreductase domain-containing protein</fullName>
    </recommendedName>
</protein>
<reference evidence="6" key="1">
    <citation type="submission" date="2021-02" db="EMBL/GenBank/DDBJ databases">
        <authorList>
            <person name="Nowell W R."/>
        </authorList>
    </citation>
    <scope>NUCLEOTIDE SEQUENCE</scope>
</reference>
<dbReference type="Proteomes" id="UP000663866">
    <property type="component" value="Unassembled WGS sequence"/>
</dbReference>
<evidence type="ECO:0000313" key="10">
    <source>
        <dbReference type="Proteomes" id="UP000663856"/>
    </source>
</evidence>
<evidence type="ECO:0000313" key="4">
    <source>
        <dbReference type="EMBL" id="CAF2029860.1"/>
    </source>
</evidence>
<dbReference type="GO" id="GO:0005829">
    <property type="term" value="C:cytosol"/>
    <property type="evidence" value="ECO:0007669"/>
    <property type="project" value="UniProtKB-ARBA"/>
</dbReference>
<dbReference type="Proteomes" id="UP000663856">
    <property type="component" value="Unassembled WGS sequence"/>
</dbReference>
<keyword evidence="11" id="KW-1185">Reference proteome</keyword>
<comment type="caution">
    <text evidence="6">The sequence shown here is derived from an EMBL/GenBank/DDBJ whole genome shotgun (WGS) entry which is preliminary data.</text>
</comment>
<dbReference type="EMBL" id="CAJNRG010001236">
    <property type="protein sequence ID" value="CAF2029860.1"/>
    <property type="molecule type" value="Genomic_DNA"/>
</dbReference>
<evidence type="ECO:0000259" key="3">
    <source>
        <dbReference type="Pfam" id="PF00248"/>
    </source>
</evidence>
<dbReference type="Gene3D" id="3.20.20.100">
    <property type="entry name" value="NADP-dependent oxidoreductase domain"/>
    <property type="match status" value="1"/>
</dbReference>
<dbReference type="EMBL" id="CAJNRE010011774">
    <property type="protein sequence ID" value="CAF2104736.1"/>
    <property type="molecule type" value="Genomic_DNA"/>
</dbReference>
<evidence type="ECO:0000313" key="7">
    <source>
        <dbReference type="EMBL" id="CAF3770717.1"/>
    </source>
</evidence>
<accession>A0A816ZWX3</accession>
<proteinExistence type="inferred from homology"/>
<keyword evidence="1" id="KW-0560">Oxidoreductase</keyword>
<feature type="domain" description="NADP-dependent oxidoreductase" evidence="3">
    <location>
        <begin position="34"/>
        <end position="344"/>
    </location>
</feature>
<dbReference type="Pfam" id="PF00248">
    <property type="entry name" value="Aldo_ket_red"/>
    <property type="match status" value="1"/>
</dbReference>
<comment type="similarity">
    <text evidence="2">Belongs to the aldo/keto reductase family. Aldo/keto reductase 2 subfamily.</text>
</comment>
<dbReference type="EMBL" id="CAJNRF010017778">
    <property type="protein sequence ID" value="CAF2239155.1"/>
    <property type="molecule type" value="Genomic_DNA"/>
</dbReference>
<dbReference type="Proteomes" id="UP000676336">
    <property type="component" value="Unassembled WGS sequence"/>
</dbReference>
<dbReference type="PANTHER" id="PTHR43364:SF4">
    <property type="entry name" value="NAD(P)-LINKED OXIDOREDUCTASE SUPERFAMILY PROTEIN"/>
    <property type="match status" value="1"/>
</dbReference>
<name>A0A816ZWX3_9BILA</name>
<dbReference type="InterPro" id="IPR020471">
    <property type="entry name" value="AKR"/>
</dbReference>
<dbReference type="PRINTS" id="PR00069">
    <property type="entry name" value="ALDKETRDTASE"/>
</dbReference>
<dbReference type="InterPro" id="IPR050523">
    <property type="entry name" value="AKR_Detox_Biosynth"/>
</dbReference>
<dbReference type="EMBL" id="CAJOBI010000602">
    <property type="protein sequence ID" value="CAF3834146.1"/>
    <property type="molecule type" value="Genomic_DNA"/>
</dbReference>
<dbReference type="PANTHER" id="PTHR43364">
    <property type="entry name" value="NADH-SPECIFIC METHYLGLYOXAL REDUCTASE-RELATED"/>
    <property type="match status" value="1"/>
</dbReference>
<dbReference type="GO" id="GO:0016491">
    <property type="term" value="F:oxidoreductase activity"/>
    <property type="evidence" value="ECO:0007669"/>
    <property type="project" value="UniProtKB-KW"/>
</dbReference>
<dbReference type="SUPFAM" id="SSF51430">
    <property type="entry name" value="NAD(P)-linked oxidoreductase"/>
    <property type="match status" value="1"/>
</dbReference>
<evidence type="ECO:0000313" key="6">
    <source>
        <dbReference type="EMBL" id="CAF2239155.1"/>
    </source>
</evidence>
<dbReference type="CDD" id="cd19079">
    <property type="entry name" value="AKR_EcYajO-like"/>
    <property type="match status" value="1"/>
</dbReference>
<dbReference type="AlphaFoldDB" id="A0A816ZWX3"/>
<dbReference type="InterPro" id="IPR023210">
    <property type="entry name" value="NADP_OxRdtase_dom"/>
</dbReference>
<dbReference type="Proteomes" id="UP000663842">
    <property type="component" value="Unassembled WGS sequence"/>
</dbReference>
<dbReference type="EMBL" id="CAJOBG010000168">
    <property type="protein sequence ID" value="CAF3770717.1"/>
    <property type="molecule type" value="Genomic_DNA"/>
</dbReference>
<evidence type="ECO:0000256" key="2">
    <source>
        <dbReference type="ARBA" id="ARBA00038157"/>
    </source>
</evidence>
<dbReference type="InterPro" id="IPR036812">
    <property type="entry name" value="NAD(P)_OxRdtase_dom_sf"/>
</dbReference>
<gene>
    <name evidence="5" type="ORF">MBJ925_LOCUS23070</name>
    <name evidence="7" type="ORF">OVN521_LOCUS2222</name>
    <name evidence="8" type="ORF">SMN809_LOCUS3046</name>
    <name evidence="9" type="ORF">UXM345_LOCUS7694</name>
    <name evidence="6" type="ORF">WKI299_LOCUS36420</name>
    <name evidence="4" type="ORF">XDN619_LOCUS4929</name>
</gene>
<sequence>MISKDNQKISVVEGMKKSGMPYVRLGNTGVQVSRICLGMMTYGSTTWREWVLEEQEARPFVKRALELGINFFDTADMYSLGVSEEITGRALNDMAIREEIVVATKVFHQMAEGPNRKGLSRKHIFEACEASLKRLNMDYIDLYQIHRFDKETPIEETMEALNDLVRSGKVRYIGASSMYAWQFAKAQHIAEKNGWTKFVTMQNHYNLVYREEEREMNPLCLDQGVGLIPWSPLARGFLTGNRTKTDLSKENNETSSATKRALTDAFGHQLYYADSDFEIVERLKIVAEKKQVKPAQLALAWILSKPGVCAPIIGASKMYQLEEAVAATSIKLSDEEIKTLEELYQPHRVLGHG</sequence>
<evidence type="ECO:0000313" key="5">
    <source>
        <dbReference type="EMBL" id="CAF2104736.1"/>
    </source>
</evidence>
<dbReference type="Proteomes" id="UP000663824">
    <property type="component" value="Unassembled WGS sequence"/>
</dbReference>
<evidence type="ECO:0000313" key="8">
    <source>
        <dbReference type="EMBL" id="CAF3834146.1"/>
    </source>
</evidence>
<evidence type="ECO:0000313" key="9">
    <source>
        <dbReference type="EMBL" id="CAF3848666.1"/>
    </source>
</evidence>
<evidence type="ECO:0000313" key="11">
    <source>
        <dbReference type="Proteomes" id="UP000663866"/>
    </source>
</evidence>
<evidence type="ECO:0000256" key="1">
    <source>
        <dbReference type="ARBA" id="ARBA00023002"/>
    </source>
</evidence>
<organism evidence="6 10">
    <name type="scientific">Rotaria magnacalcarata</name>
    <dbReference type="NCBI Taxonomy" id="392030"/>
    <lineage>
        <taxon>Eukaryota</taxon>
        <taxon>Metazoa</taxon>
        <taxon>Spiralia</taxon>
        <taxon>Gnathifera</taxon>
        <taxon>Rotifera</taxon>
        <taxon>Eurotatoria</taxon>
        <taxon>Bdelloidea</taxon>
        <taxon>Philodinida</taxon>
        <taxon>Philodinidae</taxon>
        <taxon>Rotaria</taxon>
    </lineage>
</organism>
<dbReference type="FunFam" id="3.20.20.100:FF:000004">
    <property type="entry name" value="Oxidoreductase, aldo/keto reductase"/>
    <property type="match status" value="1"/>
</dbReference>